<dbReference type="Proteomes" id="UP000053989">
    <property type="component" value="Unassembled WGS sequence"/>
</dbReference>
<evidence type="ECO:0000256" key="2">
    <source>
        <dbReference type="SAM" id="Phobius"/>
    </source>
</evidence>
<dbReference type="HOGENOM" id="CLU_2098268_0_0_1"/>
<protein>
    <submittedName>
        <fullName evidence="3">Uncharacterized protein</fullName>
    </submittedName>
</protein>
<name>A0A0C3E9N5_9AGAM</name>
<sequence>MNASVNIANINTQARTHPAPPNKATPSRTESGRLTYSTRPLTTANIIGSWATSVFFQFVLFVAVHKYRISLILSLTLCSPALACRSLMEPSGGWVNARDARSRCTGPRRREKSTLE</sequence>
<feature type="compositionally biased region" description="Polar residues" evidence="1">
    <location>
        <begin position="24"/>
        <end position="33"/>
    </location>
</feature>
<reference evidence="3 4" key="1">
    <citation type="submission" date="2014-04" db="EMBL/GenBank/DDBJ databases">
        <authorList>
            <consortium name="DOE Joint Genome Institute"/>
            <person name="Kuo A."/>
            <person name="Kohler A."/>
            <person name="Nagy L.G."/>
            <person name="Floudas D."/>
            <person name="Copeland A."/>
            <person name="Barry K.W."/>
            <person name="Cichocki N."/>
            <person name="Veneault-Fourrey C."/>
            <person name="LaButti K."/>
            <person name="Lindquist E.A."/>
            <person name="Lipzen A."/>
            <person name="Lundell T."/>
            <person name="Morin E."/>
            <person name="Murat C."/>
            <person name="Sun H."/>
            <person name="Tunlid A."/>
            <person name="Henrissat B."/>
            <person name="Grigoriev I.V."/>
            <person name="Hibbett D.S."/>
            <person name="Martin F."/>
            <person name="Nordberg H.P."/>
            <person name="Cantor M.N."/>
            <person name="Hua S.X."/>
        </authorList>
    </citation>
    <scope>NUCLEOTIDE SEQUENCE [LARGE SCALE GENOMIC DNA]</scope>
    <source>
        <strain evidence="3 4">Foug A</strain>
    </source>
</reference>
<dbReference type="EMBL" id="KN822027">
    <property type="protein sequence ID" value="KIM64676.1"/>
    <property type="molecule type" value="Genomic_DNA"/>
</dbReference>
<feature type="compositionally biased region" description="Basic residues" evidence="1">
    <location>
        <begin position="106"/>
        <end position="116"/>
    </location>
</feature>
<keyword evidence="2" id="KW-0472">Membrane</keyword>
<evidence type="ECO:0000313" key="4">
    <source>
        <dbReference type="Proteomes" id="UP000053989"/>
    </source>
</evidence>
<reference evidence="4" key="2">
    <citation type="submission" date="2015-01" db="EMBL/GenBank/DDBJ databases">
        <title>Evolutionary Origins and Diversification of the Mycorrhizal Mutualists.</title>
        <authorList>
            <consortium name="DOE Joint Genome Institute"/>
            <consortium name="Mycorrhizal Genomics Consortium"/>
            <person name="Kohler A."/>
            <person name="Kuo A."/>
            <person name="Nagy L.G."/>
            <person name="Floudas D."/>
            <person name="Copeland A."/>
            <person name="Barry K.W."/>
            <person name="Cichocki N."/>
            <person name="Veneault-Fourrey C."/>
            <person name="LaButti K."/>
            <person name="Lindquist E.A."/>
            <person name="Lipzen A."/>
            <person name="Lundell T."/>
            <person name="Morin E."/>
            <person name="Murat C."/>
            <person name="Riley R."/>
            <person name="Ohm R."/>
            <person name="Sun H."/>
            <person name="Tunlid A."/>
            <person name="Henrissat B."/>
            <person name="Grigoriev I.V."/>
            <person name="Hibbett D.S."/>
            <person name="Martin F."/>
        </authorList>
    </citation>
    <scope>NUCLEOTIDE SEQUENCE [LARGE SCALE GENOMIC DNA]</scope>
    <source>
        <strain evidence="4">Foug A</strain>
    </source>
</reference>
<dbReference type="AlphaFoldDB" id="A0A0C3E9N5"/>
<proteinExistence type="predicted"/>
<keyword evidence="2" id="KW-0812">Transmembrane</keyword>
<feature type="region of interest" description="Disordered" evidence="1">
    <location>
        <begin position="91"/>
        <end position="116"/>
    </location>
</feature>
<dbReference type="InParanoid" id="A0A0C3E9N5"/>
<feature type="region of interest" description="Disordered" evidence="1">
    <location>
        <begin position="10"/>
        <end position="33"/>
    </location>
</feature>
<evidence type="ECO:0000256" key="1">
    <source>
        <dbReference type="SAM" id="MobiDB-lite"/>
    </source>
</evidence>
<feature type="transmembrane region" description="Helical" evidence="2">
    <location>
        <begin position="46"/>
        <end position="64"/>
    </location>
</feature>
<accession>A0A0C3E9N5</accession>
<evidence type="ECO:0000313" key="3">
    <source>
        <dbReference type="EMBL" id="KIM64676.1"/>
    </source>
</evidence>
<organism evidence="3 4">
    <name type="scientific">Scleroderma citrinum Foug A</name>
    <dbReference type="NCBI Taxonomy" id="1036808"/>
    <lineage>
        <taxon>Eukaryota</taxon>
        <taxon>Fungi</taxon>
        <taxon>Dikarya</taxon>
        <taxon>Basidiomycota</taxon>
        <taxon>Agaricomycotina</taxon>
        <taxon>Agaricomycetes</taxon>
        <taxon>Agaricomycetidae</taxon>
        <taxon>Boletales</taxon>
        <taxon>Sclerodermatineae</taxon>
        <taxon>Sclerodermataceae</taxon>
        <taxon>Scleroderma</taxon>
    </lineage>
</organism>
<gene>
    <name evidence="3" type="ORF">SCLCIDRAFT_614063</name>
</gene>
<keyword evidence="2" id="KW-1133">Transmembrane helix</keyword>
<keyword evidence="4" id="KW-1185">Reference proteome</keyword>